<comment type="caution">
    <text evidence="1">The sequence shown here is derived from an EMBL/GenBank/DDBJ whole genome shotgun (WGS) entry which is preliminary data.</text>
</comment>
<keyword evidence="2" id="KW-1185">Reference proteome</keyword>
<organism evidence="1 2">
    <name type="scientific">Paracoccus fontiphilus</name>
    <dbReference type="NCBI Taxonomy" id="1815556"/>
    <lineage>
        <taxon>Bacteria</taxon>
        <taxon>Pseudomonadati</taxon>
        <taxon>Pseudomonadota</taxon>
        <taxon>Alphaproteobacteria</taxon>
        <taxon>Rhodobacterales</taxon>
        <taxon>Paracoccaceae</taxon>
        <taxon>Paracoccus</taxon>
    </lineage>
</organism>
<dbReference type="EMBL" id="JBHRTE010000004">
    <property type="protein sequence ID" value="MFC3166699.1"/>
    <property type="molecule type" value="Genomic_DNA"/>
</dbReference>
<accession>A0ABV7IBQ9</accession>
<dbReference type="Proteomes" id="UP001595557">
    <property type="component" value="Unassembled WGS sequence"/>
</dbReference>
<dbReference type="InterPro" id="IPR053842">
    <property type="entry name" value="NikA-like"/>
</dbReference>
<reference evidence="2" key="1">
    <citation type="journal article" date="2019" name="Int. J. Syst. Evol. Microbiol.">
        <title>The Global Catalogue of Microorganisms (GCM) 10K type strain sequencing project: providing services to taxonomists for standard genome sequencing and annotation.</title>
        <authorList>
            <consortium name="The Broad Institute Genomics Platform"/>
            <consortium name="The Broad Institute Genome Sequencing Center for Infectious Disease"/>
            <person name="Wu L."/>
            <person name="Ma J."/>
        </authorList>
    </citation>
    <scope>NUCLEOTIDE SEQUENCE [LARGE SCALE GENOMIC DNA]</scope>
    <source>
        <strain evidence="2">KCTC 52239</strain>
    </source>
</reference>
<evidence type="ECO:0000313" key="2">
    <source>
        <dbReference type="Proteomes" id="UP001595557"/>
    </source>
</evidence>
<gene>
    <name evidence="1" type="ORF">ACFOD7_01390</name>
</gene>
<dbReference type="RefSeq" id="WP_377706597.1">
    <property type="nucleotide sequence ID" value="NZ_JBHRTE010000004.1"/>
</dbReference>
<proteinExistence type="predicted"/>
<name>A0ABV7IBQ9_9RHOB</name>
<sequence>MARAGDGAARSAARQRTRIIRVRVTPAEQDRIAAAASEHGHASVAGYLRDRGLQGVRAHRPSAAVIGELGIIGSLLTTAADLLEQKGEDEAALRCRDGSHRIIGLQHLLMGKA</sequence>
<evidence type="ECO:0000313" key="1">
    <source>
        <dbReference type="EMBL" id="MFC3166699.1"/>
    </source>
</evidence>
<dbReference type="Pfam" id="PF21983">
    <property type="entry name" value="NikA-like"/>
    <property type="match status" value="1"/>
</dbReference>
<evidence type="ECO:0008006" key="3">
    <source>
        <dbReference type="Google" id="ProtNLM"/>
    </source>
</evidence>
<protein>
    <recommendedName>
        <fullName evidence="3">Ribbon-helix-helix protein, copG family</fullName>
    </recommendedName>
</protein>